<dbReference type="RefSeq" id="WP_141563204.1">
    <property type="nucleotide sequence ID" value="NZ_PDNU01000038.1"/>
</dbReference>
<comment type="caution">
    <text evidence="1">The sequence shown here is derived from an EMBL/GenBank/DDBJ whole genome shotgun (WGS) entry which is preliminary data.</text>
</comment>
<gene>
    <name evidence="1" type="ORF">CR162_17310</name>
</gene>
<keyword evidence="2" id="KW-1185">Reference proteome</keyword>
<reference evidence="1 2" key="1">
    <citation type="submission" date="2017-10" db="EMBL/GenBank/DDBJ databases">
        <authorList>
            <person name="Banno H."/>
            <person name="Chua N.-H."/>
        </authorList>
    </citation>
    <scope>NUCLEOTIDE SEQUENCE [LARGE SCALE GENOMIC DNA]</scope>
    <source>
        <strain evidence="1 2">YW11</strain>
    </source>
</reference>
<organism evidence="1 2">
    <name type="scientific">Teichococcus rhizosphaerae</name>
    <dbReference type="NCBI Taxonomy" id="1335062"/>
    <lineage>
        <taxon>Bacteria</taxon>
        <taxon>Pseudomonadati</taxon>
        <taxon>Pseudomonadota</taxon>
        <taxon>Alphaproteobacteria</taxon>
        <taxon>Acetobacterales</taxon>
        <taxon>Roseomonadaceae</taxon>
        <taxon>Roseomonas</taxon>
    </lineage>
</organism>
<protein>
    <submittedName>
        <fullName evidence="1">Uncharacterized protein</fullName>
    </submittedName>
</protein>
<dbReference type="Proteomes" id="UP000223527">
    <property type="component" value="Unassembled WGS sequence"/>
</dbReference>
<dbReference type="AlphaFoldDB" id="A0A2C7A5K9"/>
<proteinExistence type="predicted"/>
<evidence type="ECO:0000313" key="1">
    <source>
        <dbReference type="EMBL" id="PHK93630.1"/>
    </source>
</evidence>
<sequence>MASQFRRIKDDAIQIKQHDGLPNKLLNAFHQACDEGDPYCGLVLLELLELELQSMAPSQLRTRALEGLIMAYEKLWQLCPTALPFALRSTACGLAH</sequence>
<dbReference type="EMBL" id="PDNU01000038">
    <property type="protein sequence ID" value="PHK93630.1"/>
    <property type="molecule type" value="Genomic_DNA"/>
</dbReference>
<name>A0A2C7A5K9_9PROT</name>
<evidence type="ECO:0000313" key="2">
    <source>
        <dbReference type="Proteomes" id="UP000223527"/>
    </source>
</evidence>
<accession>A0A2C7A5K9</accession>
<dbReference type="OrthoDB" id="9846123at2"/>